<feature type="transmembrane region" description="Helical" evidence="1">
    <location>
        <begin position="136"/>
        <end position="157"/>
    </location>
</feature>
<evidence type="ECO:0000313" key="4">
    <source>
        <dbReference type="Proteomes" id="UP001648503"/>
    </source>
</evidence>
<evidence type="ECO:0000313" key="3">
    <source>
        <dbReference type="EMBL" id="KAH6590346.1"/>
    </source>
</evidence>
<sequence length="420" mass="47293">MTVDVQPCEKNLDEKAKAKLASFEADILRRRQVSTTNTTPTVTGNGSIAYDSRHPDYFGQWKRSLPDVDDDIALDDIDEPHIKRRHVMLAAHPEIKTLYGIEPLTKYVIVLVVFGQLATAYLFGRVWVEPGQVSTLGFAVAAFVIGGTFTQIIGVLIHECAHGLVFESAMMNKVAGVFVNLGLPVPIASSFRRYHLEHHAFQGVLGKDPDLPLDFEVKLIKGNPIAKLIFLILYPVMYLVRGLAMKKAPTDWEYINLAAIILADIGIWHVCGPTGFLYLCLSLWFGYSLHPAAAHFIQEHFTFIDGQETYSYYGGLNTIFMNIGYHNEHHDFTKISWSKLPALKAMAPEFYETLLGHQSWVKVHWDFIFDPTMAAQSRVGRTFEDHRRGRKMLVANKGIEVDEVKLWEDGNSADSVLAKK</sequence>
<feature type="domain" description="Sphingolipid delta4-desaturase N-terminal" evidence="2">
    <location>
        <begin position="67"/>
        <end position="105"/>
    </location>
</feature>
<accession>A0ABQ8F1S3</accession>
<dbReference type="EMBL" id="JAFCIX010000433">
    <property type="protein sequence ID" value="KAH6590346.1"/>
    <property type="molecule type" value="Genomic_DNA"/>
</dbReference>
<gene>
    <name evidence="3" type="ORF">BASA50_009321</name>
</gene>
<dbReference type="SMART" id="SM01269">
    <property type="entry name" value="Lipid_DES"/>
    <property type="match status" value="1"/>
</dbReference>
<dbReference type="Proteomes" id="UP001648503">
    <property type="component" value="Unassembled WGS sequence"/>
</dbReference>
<keyword evidence="1" id="KW-1133">Transmembrane helix</keyword>
<evidence type="ECO:0000259" key="2">
    <source>
        <dbReference type="SMART" id="SM01269"/>
    </source>
</evidence>
<feature type="transmembrane region" description="Helical" evidence="1">
    <location>
        <begin position="104"/>
        <end position="124"/>
    </location>
</feature>
<keyword evidence="4" id="KW-1185">Reference proteome</keyword>
<comment type="caution">
    <text evidence="3">The sequence shown here is derived from an EMBL/GenBank/DDBJ whole genome shotgun (WGS) entry which is preliminary data.</text>
</comment>
<dbReference type="Pfam" id="PF00487">
    <property type="entry name" value="FA_desaturase"/>
    <property type="match status" value="1"/>
</dbReference>
<dbReference type="InterPro" id="IPR013866">
    <property type="entry name" value="Sphingolipid_d4-desaturase_N"/>
</dbReference>
<feature type="transmembrane region" description="Helical" evidence="1">
    <location>
        <begin position="276"/>
        <end position="297"/>
    </location>
</feature>
<dbReference type="PANTHER" id="PTHR12879">
    <property type="entry name" value="SPHINGOLIPID DELTA 4 DESATURASE/C-4 HYDROXYLASE PROTEIN DES2"/>
    <property type="match status" value="1"/>
</dbReference>
<dbReference type="Pfam" id="PF08557">
    <property type="entry name" value="Lipid_DES"/>
    <property type="match status" value="1"/>
</dbReference>
<organism evidence="3 4">
    <name type="scientific">Batrachochytrium salamandrivorans</name>
    <dbReference type="NCBI Taxonomy" id="1357716"/>
    <lineage>
        <taxon>Eukaryota</taxon>
        <taxon>Fungi</taxon>
        <taxon>Fungi incertae sedis</taxon>
        <taxon>Chytridiomycota</taxon>
        <taxon>Chytridiomycota incertae sedis</taxon>
        <taxon>Chytridiomycetes</taxon>
        <taxon>Rhizophydiales</taxon>
        <taxon>Rhizophydiales incertae sedis</taxon>
        <taxon>Batrachochytrium</taxon>
    </lineage>
</organism>
<reference evidence="3 4" key="1">
    <citation type="submission" date="2021-02" db="EMBL/GenBank/DDBJ databases">
        <title>Variation within the Batrachochytrium salamandrivorans European outbreak.</title>
        <authorList>
            <person name="Kelly M."/>
            <person name="Pasmans F."/>
            <person name="Shea T.P."/>
            <person name="Munoz J.F."/>
            <person name="Carranza S."/>
            <person name="Cuomo C.A."/>
            <person name="Martel A."/>
        </authorList>
    </citation>
    <scope>NUCLEOTIDE SEQUENCE [LARGE SCALE GENOMIC DNA]</scope>
    <source>
        <strain evidence="3 4">AMFP18/2</strain>
    </source>
</reference>
<evidence type="ECO:0000256" key="1">
    <source>
        <dbReference type="SAM" id="Phobius"/>
    </source>
</evidence>
<protein>
    <recommendedName>
        <fullName evidence="2">Sphingolipid delta4-desaturase N-terminal domain-containing protein</fullName>
    </recommendedName>
</protein>
<feature type="transmembrane region" description="Helical" evidence="1">
    <location>
        <begin position="224"/>
        <end position="240"/>
    </location>
</feature>
<keyword evidence="1" id="KW-0472">Membrane</keyword>
<name>A0ABQ8F1S3_9FUNG</name>
<dbReference type="InterPro" id="IPR005804">
    <property type="entry name" value="FA_desaturase_dom"/>
</dbReference>
<proteinExistence type="predicted"/>
<dbReference type="PANTHER" id="PTHR12879:SF8">
    <property type="entry name" value="SPHINGOLIPID DELTA(4)-DESATURASE DES1"/>
    <property type="match status" value="1"/>
</dbReference>
<keyword evidence="1" id="KW-0812">Transmembrane</keyword>